<dbReference type="AlphaFoldDB" id="A0A2H4SRZ4"/>
<evidence type="ECO:0000259" key="1">
    <source>
        <dbReference type="PROSITE" id="PS50127"/>
    </source>
</evidence>
<accession>A0A2H4SRZ4</accession>
<proteinExistence type="predicted"/>
<dbReference type="OrthoDB" id="9978460at2759"/>
<dbReference type="PANTHER" id="PTHR24068">
    <property type="entry name" value="UBIQUITIN-CONJUGATING ENZYME E2"/>
    <property type="match status" value="1"/>
</dbReference>
<dbReference type="SMART" id="SM00212">
    <property type="entry name" value="UBCc"/>
    <property type="match status" value="1"/>
</dbReference>
<feature type="domain" description="UBC core" evidence="1">
    <location>
        <begin position="18"/>
        <end position="168"/>
    </location>
</feature>
<dbReference type="InterPro" id="IPR000608">
    <property type="entry name" value="UBC"/>
</dbReference>
<reference evidence="2 3" key="1">
    <citation type="journal article" date="2017" name="BMC Genomics">
        <title>Chromosome level assembly and secondary metabolite potential of the parasitic fungus Cordyceps militaris.</title>
        <authorList>
            <person name="Kramer G.J."/>
            <person name="Nodwell J.R."/>
        </authorList>
    </citation>
    <scope>NUCLEOTIDE SEQUENCE [LARGE SCALE GENOMIC DNA]</scope>
    <source>
        <strain evidence="2 3">ATCC 34164</strain>
    </source>
</reference>
<sequence length="177" mass="19624">MSSTRRITKVNPLPAPSHRLPLTYQEYGELTQTPPDGYQIALGPNDALHTWHVTLTAPADSVYHPGRYGIVLSLPAEYPFKAPVAKFVTRIYHPNVTNDSLGSICLGLLKTENWKPSTKIVAVLDALRNLLVEPLPDDPLEDRIAEQYRNDRAGFDKSVKGFVEKYAMGEPTFPAGP</sequence>
<dbReference type="PROSITE" id="PS50127">
    <property type="entry name" value="UBC_2"/>
    <property type="match status" value="1"/>
</dbReference>
<dbReference type="VEuPathDB" id="FungiDB:A9K55_001305"/>
<dbReference type="Proteomes" id="UP000323067">
    <property type="component" value="Chromosome iii"/>
</dbReference>
<evidence type="ECO:0000313" key="3">
    <source>
        <dbReference type="Proteomes" id="UP000323067"/>
    </source>
</evidence>
<protein>
    <submittedName>
        <fullName evidence="2">Ubiquitin conjugating enzyme</fullName>
    </submittedName>
</protein>
<organism evidence="2 3">
    <name type="scientific">Cordyceps militaris</name>
    <name type="common">Caterpillar fungus</name>
    <name type="synonym">Clavaria militaris</name>
    <dbReference type="NCBI Taxonomy" id="73501"/>
    <lineage>
        <taxon>Eukaryota</taxon>
        <taxon>Fungi</taxon>
        <taxon>Dikarya</taxon>
        <taxon>Ascomycota</taxon>
        <taxon>Pezizomycotina</taxon>
        <taxon>Sordariomycetes</taxon>
        <taxon>Hypocreomycetidae</taxon>
        <taxon>Hypocreales</taxon>
        <taxon>Cordycipitaceae</taxon>
        <taxon>Cordyceps</taxon>
    </lineage>
</organism>
<dbReference type="Gene3D" id="3.10.110.10">
    <property type="entry name" value="Ubiquitin Conjugating Enzyme"/>
    <property type="match status" value="1"/>
</dbReference>
<dbReference type="InterPro" id="IPR016135">
    <property type="entry name" value="UBQ-conjugating_enzyme/RWD"/>
</dbReference>
<dbReference type="Pfam" id="PF00179">
    <property type="entry name" value="UQ_con"/>
    <property type="match status" value="1"/>
</dbReference>
<gene>
    <name evidence="2" type="ORF">A9K55_001305</name>
</gene>
<evidence type="ECO:0000313" key="2">
    <source>
        <dbReference type="EMBL" id="ATY65887.1"/>
    </source>
</evidence>
<name>A0A2H4SRZ4_CORMI</name>
<dbReference type="VEuPathDB" id="FungiDB:CCM_08367"/>
<dbReference type="EMBL" id="CP023326">
    <property type="protein sequence ID" value="ATY65887.1"/>
    <property type="molecule type" value="Genomic_DNA"/>
</dbReference>
<dbReference type="SUPFAM" id="SSF54495">
    <property type="entry name" value="UBC-like"/>
    <property type="match status" value="1"/>
</dbReference>